<comment type="caution">
    <text evidence="2">The sequence shown here is derived from an EMBL/GenBank/DDBJ whole genome shotgun (WGS) entry which is preliminary data.</text>
</comment>
<dbReference type="EMBL" id="FTNE01000015">
    <property type="protein sequence ID" value="SIR09544.1"/>
    <property type="molecule type" value="Genomic_DNA"/>
</dbReference>
<feature type="signal peptide" evidence="1">
    <location>
        <begin position="1"/>
        <end position="18"/>
    </location>
</feature>
<keyword evidence="1" id="KW-0732">Signal</keyword>
<evidence type="ECO:0000313" key="2">
    <source>
        <dbReference type="EMBL" id="SIR09544.1"/>
    </source>
</evidence>
<reference evidence="2 3" key="1">
    <citation type="submission" date="2017-01" db="EMBL/GenBank/DDBJ databases">
        <authorList>
            <person name="Varghese N."/>
            <person name="Submissions S."/>
        </authorList>
    </citation>
    <scope>NUCLEOTIDE SEQUENCE [LARGE SCALE GENOMIC DNA]</scope>
    <source>
        <strain evidence="2 3">ATCC 35905</strain>
    </source>
</reference>
<dbReference type="Pfam" id="PF07386">
    <property type="entry name" value="DUF1499"/>
    <property type="match status" value="1"/>
</dbReference>
<dbReference type="InterPro" id="IPR010865">
    <property type="entry name" value="DUF1499"/>
</dbReference>
<feature type="chain" id="PRO_5034416344" description="DUF1499 domain-containing protein" evidence="1">
    <location>
        <begin position="19"/>
        <end position="161"/>
    </location>
</feature>
<protein>
    <recommendedName>
        <fullName evidence="4">DUF1499 domain-containing protein</fullName>
    </recommendedName>
</protein>
<gene>
    <name evidence="2" type="ORF">SAMN05421828_11547</name>
</gene>
<name>A0A8G2CLU0_ACIRU</name>
<organism evidence="2 3">
    <name type="scientific">Acidiphilium rubrum</name>
    <dbReference type="NCBI Taxonomy" id="526"/>
    <lineage>
        <taxon>Bacteria</taxon>
        <taxon>Pseudomonadati</taxon>
        <taxon>Pseudomonadota</taxon>
        <taxon>Alphaproteobacteria</taxon>
        <taxon>Acetobacterales</taxon>
        <taxon>Acidocellaceae</taxon>
        <taxon>Acidiphilium</taxon>
    </lineage>
</organism>
<dbReference type="AlphaFoldDB" id="A0A8G2CLU0"/>
<accession>A0A8G2CLU0</accession>
<dbReference type="Proteomes" id="UP000186308">
    <property type="component" value="Unassembled WGS sequence"/>
</dbReference>
<evidence type="ECO:0000313" key="3">
    <source>
        <dbReference type="Proteomes" id="UP000186308"/>
    </source>
</evidence>
<sequence length="161" mass="16508">MGVGLLPLLLSLVFPACGKMGAQGVAPPGVVDFAHLTLPKTPNKALAAPVGFTPGPNIVTPHYKVSPTALFAMVGQVAAAEPRVFALDSHPAHLQAAWVARSARANFPDVIEVAVQPDPAGGSALILYSHSIYGQSDFGVNEARVKSWLGAIAAKVAGAQP</sequence>
<proteinExistence type="predicted"/>
<keyword evidence="3" id="KW-1185">Reference proteome</keyword>
<evidence type="ECO:0000256" key="1">
    <source>
        <dbReference type="SAM" id="SignalP"/>
    </source>
</evidence>
<evidence type="ECO:0008006" key="4">
    <source>
        <dbReference type="Google" id="ProtNLM"/>
    </source>
</evidence>
<dbReference type="OrthoDB" id="8479024at2"/>